<protein>
    <recommendedName>
        <fullName evidence="2">histidine kinase</fullName>
        <ecNumber evidence="2">2.7.13.3</ecNumber>
    </recommendedName>
</protein>
<dbReference type="AlphaFoldDB" id="B1Y440"/>
<evidence type="ECO:0000256" key="3">
    <source>
        <dbReference type="ARBA" id="ARBA00022553"/>
    </source>
</evidence>
<dbReference type="Pfam" id="PF00512">
    <property type="entry name" value="HisKA"/>
    <property type="match status" value="1"/>
</dbReference>
<dbReference type="Proteomes" id="UP000001693">
    <property type="component" value="Chromosome"/>
</dbReference>
<keyword evidence="3 4" id="KW-0597">Phosphoprotein</keyword>
<evidence type="ECO:0000256" key="1">
    <source>
        <dbReference type="ARBA" id="ARBA00000085"/>
    </source>
</evidence>
<dbReference type="InterPro" id="IPR011006">
    <property type="entry name" value="CheY-like_superfamily"/>
</dbReference>
<evidence type="ECO:0000256" key="4">
    <source>
        <dbReference type="PROSITE-ProRule" id="PRU00169"/>
    </source>
</evidence>
<keyword evidence="7" id="KW-0418">Kinase</keyword>
<name>B1Y440_LEPCP</name>
<dbReference type="EC" id="2.7.13.3" evidence="2"/>
<dbReference type="InterPro" id="IPR001789">
    <property type="entry name" value="Sig_transdc_resp-reg_receiver"/>
</dbReference>
<evidence type="ECO:0000313" key="7">
    <source>
        <dbReference type="EMBL" id="ACB34562.1"/>
    </source>
</evidence>
<comment type="catalytic activity">
    <reaction evidence="1">
        <text>ATP + protein L-histidine = ADP + protein N-phospho-L-histidine.</text>
        <dbReference type="EC" id="2.7.13.3"/>
    </reaction>
</comment>
<dbReference type="Gene3D" id="3.40.50.2300">
    <property type="match status" value="1"/>
</dbReference>
<dbReference type="PANTHER" id="PTHR43547:SF2">
    <property type="entry name" value="HYBRID SIGNAL TRANSDUCTION HISTIDINE KINASE C"/>
    <property type="match status" value="1"/>
</dbReference>
<evidence type="ECO:0000259" key="6">
    <source>
        <dbReference type="PROSITE" id="PS50110"/>
    </source>
</evidence>
<dbReference type="Pfam" id="PF02518">
    <property type="entry name" value="HATPase_c"/>
    <property type="match status" value="1"/>
</dbReference>
<dbReference type="STRING" id="395495.Lcho_2296"/>
<dbReference type="PROSITE" id="PS50109">
    <property type="entry name" value="HIS_KIN"/>
    <property type="match status" value="1"/>
</dbReference>
<gene>
    <name evidence="7" type="ordered locus">Lcho_2296</name>
</gene>
<keyword evidence="8" id="KW-1185">Reference proteome</keyword>
<dbReference type="HOGENOM" id="CLU_000445_114_72_4"/>
<dbReference type="PROSITE" id="PS50110">
    <property type="entry name" value="RESPONSE_REGULATORY"/>
    <property type="match status" value="1"/>
</dbReference>
<evidence type="ECO:0000256" key="2">
    <source>
        <dbReference type="ARBA" id="ARBA00012438"/>
    </source>
</evidence>
<accession>B1Y440</accession>
<dbReference type="SUPFAM" id="SSF52172">
    <property type="entry name" value="CheY-like"/>
    <property type="match status" value="1"/>
</dbReference>
<dbReference type="KEGG" id="lch:Lcho_2296"/>
<dbReference type="RefSeq" id="WP_012347320.1">
    <property type="nucleotide sequence ID" value="NC_010524.1"/>
</dbReference>
<dbReference type="InterPro" id="IPR005467">
    <property type="entry name" value="His_kinase_dom"/>
</dbReference>
<dbReference type="CDD" id="cd00082">
    <property type="entry name" value="HisKA"/>
    <property type="match status" value="1"/>
</dbReference>
<dbReference type="PANTHER" id="PTHR43547">
    <property type="entry name" value="TWO-COMPONENT HISTIDINE KINASE"/>
    <property type="match status" value="1"/>
</dbReference>
<dbReference type="EMBL" id="CP001013">
    <property type="protein sequence ID" value="ACB34562.1"/>
    <property type="molecule type" value="Genomic_DNA"/>
</dbReference>
<dbReference type="SMART" id="SM00388">
    <property type="entry name" value="HisKA"/>
    <property type="match status" value="1"/>
</dbReference>
<dbReference type="InterPro" id="IPR036097">
    <property type="entry name" value="HisK_dim/P_sf"/>
</dbReference>
<feature type="domain" description="Response regulatory" evidence="6">
    <location>
        <begin position="4"/>
        <end position="120"/>
    </location>
</feature>
<dbReference type="Gene3D" id="3.30.565.10">
    <property type="entry name" value="Histidine kinase-like ATPase, C-terminal domain"/>
    <property type="match status" value="1"/>
</dbReference>
<dbReference type="SUPFAM" id="SSF47384">
    <property type="entry name" value="Homodimeric domain of signal transducing histidine kinase"/>
    <property type="match status" value="1"/>
</dbReference>
<dbReference type="Gene3D" id="1.10.287.130">
    <property type="match status" value="1"/>
</dbReference>
<dbReference type="eggNOG" id="COG3437">
    <property type="taxonomic scope" value="Bacteria"/>
</dbReference>
<organism evidence="7 8">
    <name type="scientific">Leptothrix cholodnii (strain ATCC 51168 / LMG 8142 / SP-6)</name>
    <name type="common">Leptothrix discophora (strain SP-6)</name>
    <dbReference type="NCBI Taxonomy" id="395495"/>
    <lineage>
        <taxon>Bacteria</taxon>
        <taxon>Pseudomonadati</taxon>
        <taxon>Pseudomonadota</taxon>
        <taxon>Betaproteobacteria</taxon>
        <taxon>Burkholderiales</taxon>
        <taxon>Sphaerotilaceae</taxon>
        <taxon>Leptothrix</taxon>
    </lineage>
</organism>
<evidence type="ECO:0000313" key="8">
    <source>
        <dbReference type="Proteomes" id="UP000001693"/>
    </source>
</evidence>
<sequence length="394" mass="42692">MNKTVLVIDDSSVLRDIMREVLEDAGFNVIEAPHGQLGLERAQQLAPDIVLCDINMPVLDGYGFVQAARAHEHLRTVPILMVTAMAEKKSMRRAMEAGADDFLSKPFTPEELVSAVTGQLARRERHEADTERSLDRLRGALLTSVPHELRTPLTNILGYSQLLIARGGRISADQQADMHRHIHDSAQRLSRTIGRYMAWSELNAARGGGQLRSGERVDAHGLTDVLASKAFRTLVLDSLPGEWASLPSNDRMLAGRLLRFDLAPAQIHCHCDDLLRVLAELISNGIKFSVPGATVSLEGRMQPGGDYHVDVRNHGPALPAQVQKVSGALIQFGREQHEQQGSGLGLALCGLLAQRNGAGVQWVRTDGAPNVVRLKLAARAVAEPQAGSEASAAA</sequence>
<dbReference type="InterPro" id="IPR003594">
    <property type="entry name" value="HATPase_dom"/>
</dbReference>
<dbReference type="OrthoDB" id="9812260at2"/>
<dbReference type="Pfam" id="PF00072">
    <property type="entry name" value="Response_reg"/>
    <property type="match status" value="1"/>
</dbReference>
<proteinExistence type="predicted"/>
<dbReference type="InterPro" id="IPR003661">
    <property type="entry name" value="HisK_dim/P_dom"/>
</dbReference>
<dbReference type="InterPro" id="IPR036890">
    <property type="entry name" value="HATPase_C_sf"/>
</dbReference>
<feature type="modified residue" description="4-aspartylphosphate" evidence="4">
    <location>
        <position position="53"/>
    </location>
</feature>
<dbReference type="SUPFAM" id="SSF55874">
    <property type="entry name" value="ATPase domain of HSP90 chaperone/DNA topoisomerase II/histidine kinase"/>
    <property type="match status" value="1"/>
</dbReference>
<dbReference type="SMART" id="SM00387">
    <property type="entry name" value="HATPase_c"/>
    <property type="match status" value="1"/>
</dbReference>
<keyword evidence="7" id="KW-0808">Transferase</keyword>
<evidence type="ECO:0000259" key="5">
    <source>
        <dbReference type="PROSITE" id="PS50109"/>
    </source>
</evidence>
<feature type="domain" description="Histidine kinase" evidence="5">
    <location>
        <begin position="144"/>
        <end position="380"/>
    </location>
</feature>
<dbReference type="SMART" id="SM00448">
    <property type="entry name" value="REC"/>
    <property type="match status" value="1"/>
</dbReference>
<dbReference type="GO" id="GO:0000155">
    <property type="term" value="F:phosphorelay sensor kinase activity"/>
    <property type="evidence" value="ECO:0007669"/>
    <property type="project" value="InterPro"/>
</dbReference>
<reference evidence="7 8" key="1">
    <citation type="submission" date="2008-03" db="EMBL/GenBank/DDBJ databases">
        <title>Complete sequence of Leptothrix cholodnii SP-6.</title>
        <authorList>
            <consortium name="US DOE Joint Genome Institute"/>
            <person name="Copeland A."/>
            <person name="Lucas S."/>
            <person name="Lapidus A."/>
            <person name="Glavina del Rio T."/>
            <person name="Dalin E."/>
            <person name="Tice H."/>
            <person name="Bruce D."/>
            <person name="Goodwin L."/>
            <person name="Pitluck S."/>
            <person name="Chertkov O."/>
            <person name="Brettin T."/>
            <person name="Detter J.C."/>
            <person name="Han C."/>
            <person name="Kuske C.R."/>
            <person name="Schmutz J."/>
            <person name="Larimer F."/>
            <person name="Land M."/>
            <person name="Hauser L."/>
            <person name="Kyrpides N."/>
            <person name="Lykidis A."/>
            <person name="Emerson D."/>
            <person name="Richardson P."/>
        </authorList>
    </citation>
    <scope>NUCLEOTIDE SEQUENCE [LARGE SCALE GENOMIC DNA]</scope>
    <source>
        <strain evidence="8">ATCC 51168 / LMG 8142 / SP-6</strain>
    </source>
</reference>